<evidence type="ECO:0000313" key="1">
    <source>
        <dbReference type="EMBL" id="MBX67334.1"/>
    </source>
</evidence>
<reference evidence="1" key="1">
    <citation type="submission" date="2018-02" db="EMBL/GenBank/DDBJ databases">
        <title>Rhizophora mucronata_Transcriptome.</title>
        <authorList>
            <person name="Meera S.P."/>
            <person name="Sreeshan A."/>
            <person name="Augustine A."/>
        </authorList>
    </citation>
    <scope>NUCLEOTIDE SEQUENCE</scope>
    <source>
        <tissue evidence="1">Leaf</tissue>
    </source>
</reference>
<dbReference type="AlphaFoldDB" id="A0A2P2QK73"/>
<protein>
    <submittedName>
        <fullName evidence="1">Uncharacterized protein</fullName>
    </submittedName>
</protein>
<sequence length="47" mass="5626">MNFFSFNHLVCVVYEENLKRPLKLIEGCLRKNAKKENKKKKKCVSIR</sequence>
<dbReference type="EMBL" id="GGEC01086850">
    <property type="protein sequence ID" value="MBX67334.1"/>
    <property type="molecule type" value="Transcribed_RNA"/>
</dbReference>
<organism evidence="1">
    <name type="scientific">Rhizophora mucronata</name>
    <name type="common">Asiatic mangrove</name>
    <dbReference type="NCBI Taxonomy" id="61149"/>
    <lineage>
        <taxon>Eukaryota</taxon>
        <taxon>Viridiplantae</taxon>
        <taxon>Streptophyta</taxon>
        <taxon>Embryophyta</taxon>
        <taxon>Tracheophyta</taxon>
        <taxon>Spermatophyta</taxon>
        <taxon>Magnoliopsida</taxon>
        <taxon>eudicotyledons</taxon>
        <taxon>Gunneridae</taxon>
        <taxon>Pentapetalae</taxon>
        <taxon>rosids</taxon>
        <taxon>fabids</taxon>
        <taxon>Malpighiales</taxon>
        <taxon>Rhizophoraceae</taxon>
        <taxon>Rhizophora</taxon>
    </lineage>
</organism>
<proteinExistence type="predicted"/>
<name>A0A2P2QK73_RHIMU</name>
<accession>A0A2P2QK73</accession>